<dbReference type="Proteomes" id="UP001152604">
    <property type="component" value="Unassembled WGS sequence"/>
</dbReference>
<organism evidence="1 2">
    <name type="scientific">Mesorhizobium ventifaucium</name>
    <dbReference type="NCBI Taxonomy" id="666020"/>
    <lineage>
        <taxon>Bacteria</taxon>
        <taxon>Pseudomonadati</taxon>
        <taxon>Pseudomonadota</taxon>
        <taxon>Alphaproteobacteria</taxon>
        <taxon>Hyphomicrobiales</taxon>
        <taxon>Phyllobacteriaceae</taxon>
        <taxon>Mesorhizobium</taxon>
    </lineage>
</organism>
<accession>A0ABN8JT69</accession>
<dbReference type="EMBL" id="CAKXZS010000018">
    <property type="protein sequence ID" value="CAH2400521.1"/>
    <property type="molecule type" value="Genomic_DNA"/>
</dbReference>
<keyword evidence="2" id="KW-1185">Reference proteome</keyword>
<gene>
    <name evidence="1" type="ORF">MES4922_250020</name>
</gene>
<protein>
    <recommendedName>
        <fullName evidence="3">DUF768 domain-containing protein</fullName>
    </recommendedName>
</protein>
<evidence type="ECO:0000313" key="1">
    <source>
        <dbReference type="EMBL" id="CAH2400521.1"/>
    </source>
</evidence>
<reference evidence="1" key="1">
    <citation type="submission" date="2022-03" db="EMBL/GenBank/DDBJ databases">
        <authorList>
            <person name="Brunel B."/>
        </authorList>
    </citation>
    <scope>NUCLEOTIDE SEQUENCE</scope>
    <source>
        <strain evidence="1">STM4922sample</strain>
    </source>
</reference>
<sequence length="73" mass="7896">MSTRGTDFLHKWLSSNLDGLMSTDVISVREAVQKLLADAKALGIGEVEIEEDIGSVYEVVLDAIVHHDEGLAS</sequence>
<evidence type="ECO:0000313" key="2">
    <source>
        <dbReference type="Proteomes" id="UP001152604"/>
    </source>
</evidence>
<evidence type="ECO:0008006" key="3">
    <source>
        <dbReference type="Google" id="ProtNLM"/>
    </source>
</evidence>
<name>A0ABN8JT69_9HYPH</name>
<proteinExistence type="predicted"/>
<comment type="caution">
    <text evidence="1">The sequence shown here is derived from an EMBL/GenBank/DDBJ whole genome shotgun (WGS) entry which is preliminary data.</text>
</comment>